<evidence type="ECO:0000256" key="1">
    <source>
        <dbReference type="SAM" id="Phobius"/>
    </source>
</evidence>
<sequence length="119" mass="14144">MKEKFNQCEILIYRPYPKAWNSFVITTIYFYLYARFISASLALFKLIAITITVFLRSILLPQNPNTTLAHGNKYHLAHVKTFLTYTACVKRLQIKPKVMFRVLRQQYPTKEYVTFTIIR</sequence>
<feature type="transmembrane region" description="Helical" evidence="1">
    <location>
        <begin position="28"/>
        <end position="55"/>
    </location>
</feature>
<protein>
    <submittedName>
        <fullName evidence="2">Uncharacterized protein</fullName>
    </submittedName>
</protein>
<comment type="caution">
    <text evidence="2">The sequence shown here is derived from an EMBL/GenBank/DDBJ whole genome shotgun (WGS) entry which is preliminary data.</text>
</comment>
<gene>
    <name evidence="2" type="ORF">BpHYR1_054040</name>
</gene>
<evidence type="ECO:0000313" key="2">
    <source>
        <dbReference type="EMBL" id="RNA10296.1"/>
    </source>
</evidence>
<keyword evidence="3" id="KW-1185">Reference proteome</keyword>
<dbReference type="EMBL" id="REGN01006246">
    <property type="protein sequence ID" value="RNA10296.1"/>
    <property type="molecule type" value="Genomic_DNA"/>
</dbReference>
<accession>A0A3M7QFT5</accession>
<dbReference type="AlphaFoldDB" id="A0A3M7QFT5"/>
<name>A0A3M7QFT5_BRAPC</name>
<evidence type="ECO:0000313" key="3">
    <source>
        <dbReference type="Proteomes" id="UP000276133"/>
    </source>
</evidence>
<reference evidence="2 3" key="1">
    <citation type="journal article" date="2018" name="Sci. Rep.">
        <title>Genomic signatures of local adaptation to the degree of environmental predictability in rotifers.</title>
        <authorList>
            <person name="Franch-Gras L."/>
            <person name="Hahn C."/>
            <person name="Garcia-Roger E.M."/>
            <person name="Carmona M.J."/>
            <person name="Serra M."/>
            <person name="Gomez A."/>
        </authorList>
    </citation>
    <scope>NUCLEOTIDE SEQUENCE [LARGE SCALE GENOMIC DNA]</scope>
    <source>
        <strain evidence="2">HYR1</strain>
    </source>
</reference>
<keyword evidence="1" id="KW-0812">Transmembrane</keyword>
<keyword evidence="1" id="KW-0472">Membrane</keyword>
<dbReference type="Proteomes" id="UP000276133">
    <property type="component" value="Unassembled WGS sequence"/>
</dbReference>
<organism evidence="2 3">
    <name type="scientific">Brachionus plicatilis</name>
    <name type="common">Marine rotifer</name>
    <name type="synonym">Brachionus muelleri</name>
    <dbReference type="NCBI Taxonomy" id="10195"/>
    <lineage>
        <taxon>Eukaryota</taxon>
        <taxon>Metazoa</taxon>
        <taxon>Spiralia</taxon>
        <taxon>Gnathifera</taxon>
        <taxon>Rotifera</taxon>
        <taxon>Eurotatoria</taxon>
        <taxon>Monogononta</taxon>
        <taxon>Pseudotrocha</taxon>
        <taxon>Ploima</taxon>
        <taxon>Brachionidae</taxon>
        <taxon>Brachionus</taxon>
    </lineage>
</organism>
<keyword evidence="1" id="KW-1133">Transmembrane helix</keyword>
<proteinExistence type="predicted"/>